<evidence type="ECO:0000313" key="1">
    <source>
        <dbReference type="EMBL" id="QOY60890.1"/>
    </source>
</evidence>
<dbReference type="Proteomes" id="UP000593735">
    <property type="component" value="Chromosome"/>
</dbReference>
<gene>
    <name evidence="1" type="ORF">INP52_01340</name>
</gene>
<keyword evidence="2" id="KW-1185">Reference proteome</keyword>
<organism evidence="1 2">
    <name type="scientific">Thermophilibacter immobilis</name>
    <dbReference type="NCBI Taxonomy" id="2779519"/>
    <lineage>
        <taxon>Bacteria</taxon>
        <taxon>Bacillati</taxon>
        <taxon>Actinomycetota</taxon>
        <taxon>Coriobacteriia</taxon>
        <taxon>Coriobacteriales</taxon>
        <taxon>Atopobiaceae</taxon>
        <taxon>Thermophilibacter</taxon>
    </lineage>
</organism>
<reference evidence="1 2" key="1">
    <citation type="submission" date="2020-10" db="EMBL/GenBank/DDBJ databases">
        <title>Olsenella immobilis sp.nov., isolated from the mud in a fermentation cellar used for the production of Chinese strong-flavoured liquor.</title>
        <authorList>
            <person name="Lu L."/>
        </authorList>
    </citation>
    <scope>NUCLEOTIDE SEQUENCE [LARGE SCALE GENOMIC DNA]</scope>
    <source>
        <strain evidence="1 2">LZLJ-2</strain>
    </source>
</reference>
<dbReference type="KEGG" id="tio:INP52_01340"/>
<sequence length="65" mass="7398">MNEQELRKRVLNGNKTERINFAVTPEMKDEVRQLAEDNCTSISSLISSMLTDRIVASKKGQGMRK</sequence>
<name>A0A7S7M8W3_9ACTN</name>
<proteinExistence type="predicted"/>
<dbReference type="InterPro" id="IPR010985">
    <property type="entry name" value="Ribbon_hlx_hlx"/>
</dbReference>
<protein>
    <recommendedName>
        <fullName evidence="3">CopG-like ribbon-helix-helix domain-containing protein</fullName>
    </recommendedName>
</protein>
<dbReference type="RefSeq" id="WP_194371729.1">
    <property type="nucleotide sequence ID" value="NZ_CP063767.1"/>
</dbReference>
<evidence type="ECO:0000313" key="2">
    <source>
        <dbReference type="Proteomes" id="UP000593735"/>
    </source>
</evidence>
<dbReference type="SUPFAM" id="SSF47598">
    <property type="entry name" value="Ribbon-helix-helix"/>
    <property type="match status" value="1"/>
</dbReference>
<dbReference type="GO" id="GO:0006355">
    <property type="term" value="P:regulation of DNA-templated transcription"/>
    <property type="evidence" value="ECO:0007669"/>
    <property type="project" value="InterPro"/>
</dbReference>
<accession>A0A7S7M8W3</accession>
<evidence type="ECO:0008006" key="3">
    <source>
        <dbReference type="Google" id="ProtNLM"/>
    </source>
</evidence>
<dbReference type="AlphaFoldDB" id="A0A7S7M8W3"/>
<dbReference type="EMBL" id="CP063767">
    <property type="protein sequence ID" value="QOY60890.1"/>
    <property type="molecule type" value="Genomic_DNA"/>
</dbReference>